<reference evidence="6 7" key="1">
    <citation type="submission" date="2019-04" db="EMBL/GenBank/DDBJ databases">
        <title>Friends and foes A comparative genomics study of 23 Aspergillus species from section Flavi.</title>
        <authorList>
            <consortium name="DOE Joint Genome Institute"/>
            <person name="Kjaerbolling I."/>
            <person name="Vesth T."/>
            <person name="Frisvad J.C."/>
            <person name="Nybo J.L."/>
            <person name="Theobald S."/>
            <person name="Kildgaard S."/>
            <person name="Isbrandt T."/>
            <person name="Kuo A."/>
            <person name="Sato A."/>
            <person name="Lyhne E.K."/>
            <person name="Kogle M.E."/>
            <person name="Wiebenga A."/>
            <person name="Kun R.S."/>
            <person name="Lubbers R.J."/>
            <person name="Makela M.R."/>
            <person name="Barry K."/>
            <person name="Chovatia M."/>
            <person name="Clum A."/>
            <person name="Daum C."/>
            <person name="Haridas S."/>
            <person name="He G."/>
            <person name="LaButti K."/>
            <person name="Lipzen A."/>
            <person name="Mondo S."/>
            <person name="Riley R."/>
            <person name="Salamov A."/>
            <person name="Simmons B.A."/>
            <person name="Magnuson J.K."/>
            <person name="Henrissat B."/>
            <person name="Mortensen U.H."/>
            <person name="Larsen T.O."/>
            <person name="Devries R.P."/>
            <person name="Grigoriev I.V."/>
            <person name="Machida M."/>
            <person name="Baker S.E."/>
            <person name="Andersen M.R."/>
        </authorList>
    </citation>
    <scope>NUCLEOTIDE SEQUENCE [LARGE SCALE GENOMIC DNA]</scope>
    <source>
        <strain evidence="6 7">CBS 117625</strain>
    </source>
</reference>
<dbReference type="Gene3D" id="3.40.50.720">
    <property type="entry name" value="NAD(P)-binding Rossmann-like Domain"/>
    <property type="match status" value="1"/>
</dbReference>
<dbReference type="Proteomes" id="UP000325672">
    <property type="component" value="Unassembled WGS sequence"/>
</dbReference>
<evidence type="ECO:0000256" key="4">
    <source>
        <dbReference type="ARBA" id="ARBA00023002"/>
    </source>
</evidence>
<dbReference type="InterPro" id="IPR036291">
    <property type="entry name" value="NAD(P)-bd_dom_sf"/>
</dbReference>
<keyword evidence="7" id="KW-1185">Reference proteome</keyword>
<dbReference type="Gene3D" id="3.90.180.10">
    <property type="entry name" value="Medium-chain alcohol dehydrogenases, catalytic domain"/>
    <property type="match status" value="1"/>
</dbReference>
<evidence type="ECO:0000259" key="5">
    <source>
        <dbReference type="SMART" id="SM00829"/>
    </source>
</evidence>
<dbReference type="SUPFAM" id="SSF51735">
    <property type="entry name" value="NAD(P)-binding Rossmann-fold domains"/>
    <property type="match status" value="1"/>
</dbReference>
<keyword evidence="3" id="KW-0521">NADP</keyword>
<name>A0A5N6T9U9_ASPPS</name>
<dbReference type="AlphaFoldDB" id="A0A5N6T9U9"/>
<dbReference type="InterPro" id="IPR011032">
    <property type="entry name" value="GroES-like_sf"/>
</dbReference>
<dbReference type="GO" id="GO:0016651">
    <property type="term" value="F:oxidoreductase activity, acting on NAD(P)H"/>
    <property type="evidence" value="ECO:0007669"/>
    <property type="project" value="InterPro"/>
</dbReference>
<comment type="similarity">
    <text evidence="1">Belongs to the zinc-containing alcohol dehydrogenase family.</text>
</comment>
<dbReference type="Pfam" id="PF00107">
    <property type="entry name" value="ADH_zinc_N"/>
    <property type="match status" value="1"/>
</dbReference>
<gene>
    <name evidence="6" type="ORF">BDV38DRAFT_277889</name>
</gene>
<dbReference type="InterPro" id="IPR020843">
    <property type="entry name" value="ER"/>
</dbReference>
<dbReference type="SMART" id="SM00829">
    <property type="entry name" value="PKS_ER"/>
    <property type="match status" value="1"/>
</dbReference>
<dbReference type="InterPro" id="IPR013154">
    <property type="entry name" value="ADH-like_N"/>
</dbReference>
<dbReference type="RefSeq" id="XP_031919146.1">
    <property type="nucleotide sequence ID" value="XM_032058591.1"/>
</dbReference>
<dbReference type="EMBL" id="ML743553">
    <property type="protein sequence ID" value="KAE8143083.1"/>
    <property type="molecule type" value="Genomic_DNA"/>
</dbReference>
<sequence length="351" mass="38066">MDGKMRALVTIPAGKAEIQEVPIPKPLPGHALLKINATAQSNDLNGIAVSKPGVICGDDFAGTVIDPNGTTLQKGQRVAGFVMGSDIDPCRGTFAQYAMAHPDYVFHVPDSVTNVEAASISLSLATATVSLKWLEIPDATDPVKKPFPVLIYGASSSVGLFAVQLCRMAGLYVIATASKRNHELVKSQGADVVIDYRDEDWIDQVKKVADVWGGLHHVFDTISTYQTTKACVQTFPEEGGHIVCIMARTAEEIGLPANVKLNVALCYTVFGENLGSKKVELYESFQDTEGARPQDQQTWKAYMKAIPNWLETKALRPNPLRLQGGLDNILEGLELQRKGLVSGQKLVYTID</sequence>
<proteinExistence type="inferred from homology"/>
<dbReference type="OrthoDB" id="4479697at2759"/>
<evidence type="ECO:0000256" key="1">
    <source>
        <dbReference type="ARBA" id="ARBA00008072"/>
    </source>
</evidence>
<protein>
    <submittedName>
        <fullName evidence="6">Zinc-binding dehydrogenase</fullName>
    </submittedName>
</protein>
<dbReference type="PANTHER" id="PTHR45348">
    <property type="entry name" value="HYPOTHETICAL OXIDOREDUCTASE (EUROFUNG)"/>
    <property type="match status" value="1"/>
</dbReference>
<accession>A0A5N6T9U9</accession>
<dbReference type="InterPro" id="IPR047122">
    <property type="entry name" value="Trans-enoyl_RdTase-like"/>
</dbReference>
<dbReference type="SUPFAM" id="SSF50129">
    <property type="entry name" value="GroES-like"/>
    <property type="match status" value="1"/>
</dbReference>
<keyword evidence="4" id="KW-0560">Oxidoreductase</keyword>
<dbReference type="CDD" id="cd08249">
    <property type="entry name" value="enoyl_reductase_like"/>
    <property type="match status" value="1"/>
</dbReference>
<evidence type="ECO:0000256" key="3">
    <source>
        <dbReference type="ARBA" id="ARBA00022857"/>
    </source>
</evidence>
<dbReference type="InterPro" id="IPR013149">
    <property type="entry name" value="ADH-like_C"/>
</dbReference>
<dbReference type="PANTHER" id="PTHR45348:SF2">
    <property type="entry name" value="ZINC-TYPE ALCOHOL DEHYDROGENASE-LIKE PROTEIN C2E1P3.01"/>
    <property type="match status" value="1"/>
</dbReference>
<dbReference type="Pfam" id="PF08240">
    <property type="entry name" value="ADH_N"/>
    <property type="match status" value="1"/>
</dbReference>
<dbReference type="GeneID" id="43642801"/>
<evidence type="ECO:0000313" key="7">
    <source>
        <dbReference type="Proteomes" id="UP000325672"/>
    </source>
</evidence>
<feature type="domain" description="Enoyl reductase (ER)" evidence="5">
    <location>
        <begin position="14"/>
        <end position="347"/>
    </location>
</feature>
<evidence type="ECO:0000256" key="2">
    <source>
        <dbReference type="ARBA" id="ARBA00022741"/>
    </source>
</evidence>
<keyword evidence="2" id="KW-0547">Nucleotide-binding</keyword>
<organism evidence="6 7">
    <name type="scientific">Aspergillus pseudotamarii</name>
    <dbReference type="NCBI Taxonomy" id="132259"/>
    <lineage>
        <taxon>Eukaryota</taxon>
        <taxon>Fungi</taxon>
        <taxon>Dikarya</taxon>
        <taxon>Ascomycota</taxon>
        <taxon>Pezizomycotina</taxon>
        <taxon>Eurotiomycetes</taxon>
        <taxon>Eurotiomycetidae</taxon>
        <taxon>Eurotiales</taxon>
        <taxon>Aspergillaceae</taxon>
        <taxon>Aspergillus</taxon>
        <taxon>Aspergillus subgen. Circumdati</taxon>
    </lineage>
</organism>
<evidence type="ECO:0000313" key="6">
    <source>
        <dbReference type="EMBL" id="KAE8143083.1"/>
    </source>
</evidence>
<dbReference type="GO" id="GO:0000166">
    <property type="term" value="F:nucleotide binding"/>
    <property type="evidence" value="ECO:0007669"/>
    <property type="project" value="UniProtKB-KW"/>
</dbReference>